<dbReference type="PROSITE" id="PS51257">
    <property type="entry name" value="PROKAR_LIPOPROTEIN"/>
    <property type="match status" value="1"/>
</dbReference>
<dbReference type="SUPFAM" id="SSF53850">
    <property type="entry name" value="Periplasmic binding protein-like II"/>
    <property type="match status" value="1"/>
</dbReference>
<keyword evidence="3" id="KW-1185">Reference proteome</keyword>
<evidence type="ECO:0000313" key="2">
    <source>
        <dbReference type="EMBL" id="GAA4284347.1"/>
    </source>
</evidence>
<gene>
    <name evidence="2" type="ORF">GCM10022261_18780</name>
</gene>
<sequence>MTKLTRLLASLSAGVMLLSGCATLELNEEVSAFPEFNAWTTYGTGTATYADLAAASNTISNATDSQVRILTSDTAVGRLSPLRNKQATMARTGDEYMFAFNGEHDFAHPDWGPQNVRVVWAPPAPHSLMTRTNTGIETPMDLKGKKVPVITANPSVQNKFDAVLAYAGLTWDDVIPVNVAYSEQPGALQAGQIDVLFQQVYGSSLFELESAVDTQWLELDPEDTERVAALQEVAPAVEIGSFTGAAGQEEGEEANGYIYAIPLMSYDSVADSQVYHTAKALQEHYPQYKDATATTEDWDIEHIVKMPVEVPFHDGTVQYLEEMGAWTDEAEERNQALIAYGERMREEWPKFYEQADLDGDIHEQWIAWKDQHIEPVD</sequence>
<comment type="caution">
    <text evidence="2">The sequence shown here is derived from an EMBL/GenBank/DDBJ whole genome shotgun (WGS) entry which is preliminary data.</text>
</comment>
<reference evidence="3" key="1">
    <citation type="journal article" date="2019" name="Int. J. Syst. Evol. Microbiol.">
        <title>The Global Catalogue of Microorganisms (GCM) 10K type strain sequencing project: providing services to taxonomists for standard genome sequencing and annotation.</title>
        <authorList>
            <consortium name="The Broad Institute Genomics Platform"/>
            <consortium name="The Broad Institute Genome Sequencing Center for Infectious Disease"/>
            <person name="Wu L."/>
            <person name="Ma J."/>
        </authorList>
    </citation>
    <scope>NUCLEOTIDE SEQUENCE [LARGE SCALE GENOMIC DNA]</scope>
    <source>
        <strain evidence="3">JCM 17458</strain>
    </source>
</reference>
<name>A0ABP8EKN7_9MICO</name>
<dbReference type="PANTHER" id="PTHR42941">
    <property type="entry name" value="SLL1037 PROTEIN"/>
    <property type="match status" value="1"/>
</dbReference>
<feature type="chain" id="PRO_5047087908" evidence="1">
    <location>
        <begin position="25"/>
        <end position="377"/>
    </location>
</feature>
<accession>A0ABP8EKN7</accession>
<keyword evidence="1" id="KW-0732">Signal</keyword>
<feature type="signal peptide" evidence="1">
    <location>
        <begin position="1"/>
        <end position="24"/>
    </location>
</feature>
<protein>
    <submittedName>
        <fullName evidence="2">TAXI family TRAP transporter solute-binding subunit</fullName>
    </submittedName>
</protein>
<organism evidence="2 3">
    <name type="scientific">Brevibacterium daeguense</name>
    <dbReference type="NCBI Taxonomy" id="909936"/>
    <lineage>
        <taxon>Bacteria</taxon>
        <taxon>Bacillati</taxon>
        <taxon>Actinomycetota</taxon>
        <taxon>Actinomycetes</taxon>
        <taxon>Micrococcales</taxon>
        <taxon>Brevibacteriaceae</taxon>
        <taxon>Brevibacterium</taxon>
    </lineage>
</organism>
<dbReference type="EMBL" id="BAABAZ010000006">
    <property type="protein sequence ID" value="GAA4284347.1"/>
    <property type="molecule type" value="Genomic_DNA"/>
</dbReference>
<dbReference type="InterPro" id="IPR011852">
    <property type="entry name" value="TRAP_TAXI"/>
</dbReference>
<dbReference type="Pfam" id="PF16868">
    <property type="entry name" value="NMT1_3"/>
    <property type="match status" value="1"/>
</dbReference>
<evidence type="ECO:0000313" key="3">
    <source>
        <dbReference type="Proteomes" id="UP001501586"/>
    </source>
</evidence>
<proteinExistence type="predicted"/>
<dbReference type="NCBIfam" id="TIGR02122">
    <property type="entry name" value="TRAP_TAXI"/>
    <property type="match status" value="1"/>
</dbReference>
<evidence type="ECO:0000256" key="1">
    <source>
        <dbReference type="SAM" id="SignalP"/>
    </source>
</evidence>
<dbReference type="Proteomes" id="UP001501586">
    <property type="component" value="Unassembled WGS sequence"/>
</dbReference>
<dbReference type="PANTHER" id="PTHR42941:SF1">
    <property type="entry name" value="SLL1037 PROTEIN"/>
    <property type="match status" value="1"/>
</dbReference>
<dbReference type="RefSeq" id="WP_272902503.1">
    <property type="nucleotide sequence ID" value="NZ_BAABAZ010000006.1"/>
</dbReference>
<dbReference type="Gene3D" id="3.40.190.10">
    <property type="entry name" value="Periplasmic binding protein-like II"/>
    <property type="match status" value="2"/>
</dbReference>